<organism evidence="2 3">
    <name type="scientific">Cyclobacterium marinum (strain ATCC 25205 / DSM 745 / LMG 13164 / NCIMB 1802)</name>
    <name type="common">Flectobacillus marinus</name>
    <dbReference type="NCBI Taxonomy" id="880070"/>
    <lineage>
        <taxon>Bacteria</taxon>
        <taxon>Pseudomonadati</taxon>
        <taxon>Bacteroidota</taxon>
        <taxon>Cytophagia</taxon>
        <taxon>Cytophagales</taxon>
        <taxon>Cyclobacteriaceae</taxon>
        <taxon>Cyclobacterium</taxon>
    </lineage>
</organism>
<sequence>MKHISIKSLVLSLLLGLMASSVYAHALWIHTSSTAELGQTHSFKVYYADYHEDAIEDVADWYSDVEEFELWLISPSGKRSKLNKIARKDHFEGSFIADEKGEYQLQISHTAKVLKGTTAYQFNASAQVWAGKGKADLMEQTDLMLTRDPKSTKFNVSYKGQPLPEATINILSPDKNSQDLITGKKGKAKAEMKGSGKYFAEVTKTEKLEKDDPSGLKAIWRCATQVVDR</sequence>
<accession>G0IVY5</accession>
<protein>
    <recommendedName>
        <fullName evidence="4">Nickel transport complex protein, NikM subunit, transmembrane</fullName>
    </recommendedName>
</protein>
<evidence type="ECO:0000313" key="2">
    <source>
        <dbReference type="EMBL" id="AEL25530.1"/>
    </source>
</evidence>
<dbReference type="OrthoDB" id="1148550at2"/>
<feature type="chain" id="PRO_5003400839" description="Nickel transport complex protein, NikM subunit, transmembrane" evidence="1">
    <location>
        <begin position="27"/>
        <end position="229"/>
    </location>
</feature>
<reference evidence="3" key="1">
    <citation type="submission" date="2011-07" db="EMBL/GenBank/DDBJ databases">
        <title>The complete genome of Cyclobacterium marinum DSM 745.</title>
        <authorList>
            <person name="Lucas S."/>
            <person name="Han J."/>
            <person name="Lapidus A."/>
            <person name="Bruce D."/>
            <person name="Goodwin L."/>
            <person name="Pitluck S."/>
            <person name="Peters L."/>
            <person name="Kyrpides N."/>
            <person name="Mavromatis K."/>
            <person name="Ivanova N."/>
            <person name="Ovchinnikova G."/>
            <person name="Chertkov O."/>
            <person name="Detter J.C."/>
            <person name="Tapia R."/>
            <person name="Han C."/>
            <person name="Land M."/>
            <person name="Hauser L."/>
            <person name="Markowitz V."/>
            <person name="Cheng J.-F."/>
            <person name="Hugenholtz P."/>
            <person name="Woyke T."/>
            <person name="Wu D."/>
            <person name="Tindall B."/>
            <person name="Schuetze A."/>
            <person name="Brambilla E."/>
            <person name="Klenk H.-P."/>
            <person name="Eisen J.A."/>
        </authorList>
    </citation>
    <scope>NUCLEOTIDE SEQUENCE [LARGE SCALE GENOMIC DNA]</scope>
    <source>
        <strain evidence="3">ATCC 25205 / DSM 745 / LMG 13164 / NCIMB 1802</strain>
    </source>
</reference>
<proteinExistence type="predicted"/>
<dbReference type="STRING" id="880070.Cycma_1777"/>
<feature type="signal peptide" evidence="1">
    <location>
        <begin position="1"/>
        <end position="26"/>
    </location>
</feature>
<keyword evidence="3" id="KW-1185">Reference proteome</keyword>
<gene>
    <name evidence="2" type="ordered locus">Cycma_1777</name>
</gene>
<evidence type="ECO:0000256" key="1">
    <source>
        <dbReference type="SAM" id="SignalP"/>
    </source>
</evidence>
<dbReference type="eggNOG" id="COG5266">
    <property type="taxonomic scope" value="Bacteria"/>
</dbReference>
<dbReference type="Proteomes" id="UP000001635">
    <property type="component" value="Chromosome"/>
</dbReference>
<dbReference type="KEGG" id="cmr:Cycma_1777"/>
<evidence type="ECO:0008006" key="4">
    <source>
        <dbReference type="Google" id="ProtNLM"/>
    </source>
</evidence>
<dbReference type="EMBL" id="CP002955">
    <property type="protein sequence ID" value="AEL25530.1"/>
    <property type="molecule type" value="Genomic_DNA"/>
</dbReference>
<evidence type="ECO:0000313" key="3">
    <source>
        <dbReference type="Proteomes" id="UP000001635"/>
    </source>
</evidence>
<keyword evidence="1" id="KW-0732">Signal</keyword>
<dbReference type="HOGENOM" id="CLU_093838_0_1_10"/>
<name>G0IVY5_CYCMS</name>
<dbReference type="AlphaFoldDB" id="G0IVY5"/>
<dbReference type="RefSeq" id="WP_014019825.1">
    <property type="nucleotide sequence ID" value="NC_015914.1"/>
</dbReference>